<dbReference type="SMART" id="SM00240">
    <property type="entry name" value="FHA"/>
    <property type="match status" value="1"/>
</dbReference>
<dbReference type="SUPFAM" id="SSF49879">
    <property type="entry name" value="SMAD/FHA domain"/>
    <property type="match status" value="1"/>
</dbReference>
<evidence type="ECO:0000313" key="2">
    <source>
        <dbReference type="EMBL" id="CCA14715.1"/>
    </source>
</evidence>
<feature type="domain" description="FHA" evidence="1">
    <location>
        <begin position="140"/>
        <end position="200"/>
    </location>
</feature>
<gene>
    <name evidence="2" type="primary">AlNc14C5G771</name>
    <name evidence="2" type="ORF">ALNC14_008580</name>
</gene>
<dbReference type="PANTHER" id="PTHR47691:SF3">
    <property type="entry name" value="HTH-TYPE TRANSCRIPTIONAL REGULATOR RV0890C-RELATED"/>
    <property type="match status" value="1"/>
</dbReference>
<dbReference type="Pfam" id="PF12770">
    <property type="entry name" value="CHAT"/>
    <property type="match status" value="1"/>
</dbReference>
<dbReference type="EMBL" id="FR824050">
    <property type="protein sequence ID" value="CCA14715.1"/>
    <property type="molecule type" value="Genomic_DNA"/>
</dbReference>
<protein>
    <submittedName>
        <fullName evidence="2">Uncharacterized protein AlNc14C5G771</fullName>
    </submittedName>
</protein>
<dbReference type="InterPro" id="IPR024983">
    <property type="entry name" value="CHAT_dom"/>
</dbReference>
<dbReference type="InterPro" id="IPR008984">
    <property type="entry name" value="SMAD_FHA_dom_sf"/>
</dbReference>
<dbReference type="PROSITE" id="PS50006">
    <property type="entry name" value="FHA_DOMAIN"/>
    <property type="match status" value="1"/>
</dbReference>
<accession>F0W0Z1</accession>
<dbReference type="InterPro" id="IPR000253">
    <property type="entry name" value="FHA_dom"/>
</dbReference>
<sequence length="785" mass="87057">MHTTAMSLNKKLCISESEKCLTNSAHSVKQQHPYHDAKQVMTRESTFSSVAHVKNVEELSNSLGKIDVTNESSQERMEMLAVADADTQICSQLCTESPNACYIRLILHPDMQASITAKEKLLLEKKGLFQIEMNRSNSCISLGRDDFLDIFRVSDSIIQPIRLSRKHCLIEGYPHRDHNDLGVYVTDKSTNGVRIDGLPLQKDRKYRVYDGQTIALLSSCTGRVILGYLVQDPRRNSFHRQGLSRLLRACSSPQPKNVVQNHTLGVLFSTPLVGKDTNGKYHPIAELDVKREYNILKNSLFEAANCVLQVPQSDDSKQLDEYQMSPQIHVNAKFASTESFRVMVTIGCRALHLSGHGDENHLYFEDGLGLVHPIPHTSLKELFSAGGKAPLRLVFVSACSSAPLANAFVSCGIPHVIAVRTTQRIEDHAAIEFTRSFYLALATGKSVGSSFEIAQQSVSNSPNIKGPAEVARKFLLLPEDGDHSEIIFPLLKVPSSDLTKMGPLELQKYPKLWFEDLPAICQGFCNRAIDVYKICLALLLKQQRITRLVTISGEEGIGKTAVAYAVANYVGPRMTIEGGVKVISVAQIAQEEHDRTESLYVEKDVSVRQGIVFKAAKALIERHLKQSSVYFMSGGRSNLLVLDGCDFLTIAGAYRQRFRCYLSHLLTNNPSLKILLTARTSITDDEALTGVGERVFPLTRFSPKMSAQMLLGLMNRSIRLNEIKRCQSTTSNKIEMLASHPALIATNGIPKKIANLAAKLNSVSMDEIEVIDHGDTSQKAMKFEV</sequence>
<dbReference type="Pfam" id="PF00498">
    <property type="entry name" value="FHA"/>
    <property type="match status" value="1"/>
</dbReference>
<proteinExistence type="predicted"/>
<dbReference type="HOGENOM" id="CLU_323792_0_0_1"/>
<reference evidence="2" key="1">
    <citation type="journal article" date="2011" name="PLoS Biol.">
        <title>Gene gain and loss during evolution of obligate parasitism in the white rust pathogen of Arabidopsis thaliana.</title>
        <authorList>
            <person name="Kemen E."/>
            <person name="Gardiner A."/>
            <person name="Schultz-Larsen T."/>
            <person name="Kemen A.C."/>
            <person name="Balmuth A.L."/>
            <person name="Robert-Seilaniantz A."/>
            <person name="Bailey K."/>
            <person name="Holub E."/>
            <person name="Studholme D.J."/>
            <person name="Maclean D."/>
            <person name="Jones J.D."/>
        </authorList>
    </citation>
    <scope>NUCLEOTIDE SEQUENCE</scope>
</reference>
<dbReference type="InterPro" id="IPR027417">
    <property type="entry name" value="P-loop_NTPase"/>
</dbReference>
<evidence type="ECO:0000259" key="1">
    <source>
        <dbReference type="PROSITE" id="PS50006"/>
    </source>
</evidence>
<dbReference type="PANTHER" id="PTHR47691">
    <property type="entry name" value="REGULATOR-RELATED"/>
    <property type="match status" value="1"/>
</dbReference>
<dbReference type="SUPFAM" id="SSF52540">
    <property type="entry name" value="P-loop containing nucleoside triphosphate hydrolases"/>
    <property type="match status" value="1"/>
</dbReference>
<dbReference type="Gene3D" id="2.60.200.20">
    <property type="match status" value="1"/>
</dbReference>
<name>F0W0Z1_9STRA</name>
<dbReference type="AlphaFoldDB" id="F0W0Z1"/>
<reference evidence="2" key="2">
    <citation type="submission" date="2011-02" db="EMBL/GenBank/DDBJ databases">
        <authorList>
            <person name="MacLean D."/>
        </authorList>
    </citation>
    <scope>NUCLEOTIDE SEQUENCE</scope>
</reference>
<dbReference type="Gene3D" id="3.40.50.300">
    <property type="entry name" value="P-loop containing nucleotide triphosphate hydrolases"/>
    <property type="match status" value="1"/>
</dbReference>
<organism evidence="2">
    <name type="scientific">Albugo laibachii Nc14</name>
    <dbReference type="NCBI Taxonomy" id="890382"/>
    <lineage>
        <taxon>Eukaryota</taxon>
        <taxon>Sar</taxon>
        <taxon>Stramenopiles</taxon>
        <taxon>Oomycota</taxon>
        <taxon>Peronosporomycetes</taxon>
        <taxon>Albuginales</taxon>
        <taxon>Albuginaceae</taxon>
        <taxon>Albugo</taxon>
    </lineage>
</organism>